<evidence type="ECO:0000313" key="4">
    <source>
        <dbReference type="Proteomes" id="UP001595420"/>
    </source>
</evidence>
<dbReference type="InterPro" id="IPR005546">
    <property type="entry name" value="Autotransporte_beta"/>
</dbReference>
<evidence type="ECO:0000256" key="1">
    <source>
        <dbReference type="SAM" id="SignalP"/>
    </source>
</evidence>
<comment type="caution">
    <text evidence="3">The sequence shown here is derived from an EMBL/GenBank/DDBJ whole genome shotgun (WGS) entry which is preliminary data.</text>
</comment>
<feature type="signal peptide" evidence="1">
    <location>
        <begin position="1"/>
        <end position="37"/>
    </location>
</feature>
<organism evidence="3 4">
    <name type="scientific">Falsiroseomonas tokyonensis</name>
    <dbReference type="NCBI Taxonomy" id="430521"/>
    <lineage>
        <taxon>Bacteria</taxon>
        <taxon>Pseudomonadati</taxon>
        <taxon>Pseudomonadota</taxon>
        <taxon>Alphaproteobacteria</taxon>
        <taxon>Acetobacterales</taxon>
        <taxon>Roseomonadaceae</taxon>
        <taxon>Falsiroseomonas</taxon>
    </lineage>
</organism>
<dbReference type="Proteomes" id="UP001595420">
    <property type="component" value="Unassembled WGS sequence"/>
</dbReference>
<dbReference type="PROSITE" id="PS51208">
    <property type="entry name" value="AUTOTRANSPORTER"/>
    <property type="match status" value="1"/>
</dbReference>
<keyword evidence="4" id="KW-1185">Reference proteome</keyword>
<evidence type="ECO:0000313" key="3">
    <source>
        <dbReference type="EMBL" id="MFC2999985.1"/>
    </source>
</evidence>
<dbReference type="SMART" id="SM00869">
    <property type="entry name" value="Autotransporter"/>
    <property type="match status" value="1"/>
</dbReference>
<accession>A0ABV7BV98</accession>
<name>A0ABV7BV98_9PROT</name>
<protein>
    <submittedName>
        <fullName evidence="3">Autotransporter domain-containing protein</fullName>
    </submittedName>
</protein>
<feature type="domain" description="Autotransporter" evidence="2">
    <location>
        <begin position="634"/>
        <end position="917"/>
    </location>
</feature>
<gene>
    <name evidence="3" type="ORF">ACFOD3_08770</name>
</gene>
<evidence type="ECO:0000259" key="2">
    <source>
        <dbReference type="PROSITE" id="PS51208"/>
    </source>
</evidence>
<proteinExistence type="predicted"/>
<dbReference type="RefSeq" id="WP_216836052.1">
    <property type="nucleotide sequence ID" value="NZ_JAFNJS010000002.1"/>
</dbReference>
<sequence length="917" mass="92225">MTARRPISARILHRAAGLMLSVSAVALLAGLPQRSEAETATFFDSIFEGRAEFDQRVGTAGGTVNMDLLSGLTSNQTSWARSAFTISSGNGATRTTRTTSFQNVQGPSGTFSSGDSVRMVADNSDPAGNGLVFTFSSPINAFAIELEGWATCCFPSALYIAFDGGTPILIGTANSSTDNPGAARYSQTMTFVAAISDSATFSTVAFYGDATGDTMWGGGTVRYALVPLGGLSGGGQVIDGSQAFFTQSDGAAQATTVTFNGGTFRPTEAAALTQPVVIQSGNGIIDTSQGAVILLGDLSGVGQLQLLGGGVLTLQGNASNTGGAQVQSGTLAIQGAFQGAVTVLAGGTLTGGGSIGGGSIDGILSPGSSPGSITFTAPVTFGAGSTLRLEIDGPGTGTGAGAHDQVLVTGAGSTLTAGGTLQPVLRGITGSATNTFTPVLGQTFRVIQAQGGLLGSFAGLTQPAEGLPTGMRFDALYGANTLDLVATPASYANLASLGLGQRGNAVAVGGAVDAIRPAAGLRMEGDAATTFGALYALPASAIAPALDQLSGSIHADALAAALAHRRMLGAGTAQRMAAIRAGDPALVAAQGALAPRVALDSARTVQMSAMPGAGTAPDWDSGAGLGDGADGAEAGFAGWSVWGRAMGGWGSTDGDGVSAGYSRQSGGALVGADRSFAPGLTGGVALGFLRGTVDGDGGTGEVRLDSYQASLYGVFAPPSAARAKPFVDAMLGTGLSRYDSRRTISFGTLSRRAQADSEGTDVTAELGFGLTTRLEDGVELEPRAFLRWDRIARGSFTETGADSLNLAVDGRDADALRAGIGLSAARTYRLADGYRLRPEARIGYARELQEGLGRGTHRLGGAAFGVDSARVGRDAVTAGLGATAYRGDRFAVVADYDVARASGGTEHVLTLGLRWVW</sequence>
<keyword evidence="1" id="KW-0732">Signal</keyword>
<dbReference type="NCBIfam" id="TIGR01414">
    <property type="entry name" value="autotrans_barl"/>
    <property type="match status" value="1"/>
</dbReference>
<reference evidence="4" key="1">
    <citation type="journal article" date="2019" name="Int. J. Syst. Evol. Microbiol.">
        <title>The Global Catalogue of Microorganisms (GCM) 10K type strain sequencing project: providing services to taxonomists for standard genome sequencing and annotation.</title>
        <authorList>
            <consortium name="The Broad Institute Genomics Platform"/>
            <consortium name="The Broad Institute Genome Sequencing Center for Infectious Disease"/>
            <person name="Wu L."/>
            <person name="Ma J."/>
        </authorList>
    </citation>
    <scope>NUCLEOTIDE SEQUENCE [LARGE SCALE GENOMIC DNA]</scope>
    <source>
        <strain evidence="4">CGMCC 1.16855</strain>
    </source>
</reference>
<dbReference type="InterPro" id="IPR006315">
    <property type="entry name" value="OM_autotransptr_brl_dom"/>
</dbReference>
<feature type="chain" id="PRO_5046005392" evidence="1">
    <location>
        <begin position="38"/>
        <end position="917"/>
    </location>
</feature>
<dbReference type="EMBL" id="JBHRSB010000002">
    <property type="protein sequence ID" value="MFC2999985.1"/>
    <property type="molecule type" value="Genomic_DNA"/>
</dbReference>
<dbReference type="Pfam" id="PF03797">
    <property type="entry name" value="Autotransporter"/>
    <property type="match status" value="1"/>
</dbReference>